<dbReference type="AlphaFoldDB" id="A0AA42FMT8"/>
<keyword evidence="2" id="KW-0732">Signal</keyword>
<feature type="signal peptide" evidence="2">
    <location>
        <begin position="1"/>
        <end position="30"/>
    </location>
</feature>
<protein>
    <recommendedName>
        <fullName evidence="7">Lipoprotein</fullName>
    </recommendedName>
</protein>
<evidence type="ECO:0000256" key="2">
    <source>
        <dbReference type="SAM" id="SignalP"/>
    </source>
</evidence>
<organism evidence="3 5">
    <name type="scientific">Providencia huashanensis</name>
    <dbReference type="NCBI Taxonomy" id="3037798"/>
    <lineage>
        <taxon>Bacteria</taxon>
        <taxon>Pseudomonadati</taxon>
        <taxon>Pseudomonadota</taxon>
        <taxon>Gammaproteobacteria</taxon>
        <taxon>Enterobacterales</taxon>
        <taxon>Morganellaceae</taxon>
        <taxon>Providencia</taxon>
    </lineage>
</organism>
<dbReference type="PROSITE" id="PS51257">
    <property type="entry name" value="PROKAR_LIPOPROTEIN"/>
    <property type="match status" value="1"/>
</dbReference>
<evidence type="ECO:0000313" key="3">
    <source>
        <dbReference type="EMBL" id="MDG4697936.1"/>
    </source>
</evidence>
<feature type="coiled-coil region" evidence="1">
    <location>
        <begin position="70"/>
        <end position="112"/>
    </location>
</feature>
<reference evidence="4" key="2">
    <citation type="submission" date="2023-07" db="EMBL/GenBank/DDBJ databases">
        <authorList>
            <person name="Yang W."/>
            <person name="Chen J."/>
            <person name="Ji P."/>
            <person name="Hu F."/>
        </authorList>
    </citation>
    <scope>NUCLEOTIDE SEQUENCE</scope>
    <source>
        <strain evidence="4">CRE-138-0111</strain>
    </source>
</reference>
<keyword evidence="1" id="KW-0175">Coiled coil</keyword>
<reference evidence="3" key="1">
    <citation type="submission" date="2023-03" db="EMBL/GenBank/DDBJ databases">
        <title>a new species belonging to Providencia genus.</title>
        <authorList>
            <person name="Yang W."/>
            <person name="Hu F."/>
            <person name="Shen S."/>
            <person name="Ding L."/>
            <person name="Yin D."/>
        </authorList>
    </citation>
    <scope>NUCLEOTIDE SEQUENCE</scope>
    <source>
        <strain evidence="3">CRE-3FA-0001</strain>
    </source>
</reference>
<dbReference type="RefSeq" id="WP_129467236.1">
    <property type="nucleotide sequence ID" value="NZ_JARRYG010000020.1"/>
</dbReference>
<reference evidence="4" key="3">
    <citation type="journal article" date="2024" name="Int. J. Antimicrob. Agents">
        <title>Identification of a novel Providencia species showing multi-drug-resistant in three patients with hospital-acquired infection.</title>
        <authorList>
            <person name="Yang W."/>
            <person name="Chen J."/>
            <person name="Yang F."/>
            <person name="Ji P."/>
            <person name="Shen S."/>
            <person name="Yin D."/>
            <person name="Hu F."/>
        </authorList>
    </citation>
    <scope>NUCLEOTIDE SEQUENCE</scope>
    <source>
        <strain evidence="4">CRE-138-0111</strain>
    </source>
</reference>
<evidence type="ECO:0000256" key="1">
    <source>
        <dbReference type="SAM" id="Coils"/>
    </source>
</evidence>
<evidence type="ECO:0000313" key="6">
    <source>
        <dbReference type="Proteomes" id="UP001176478"/>
    </source>
</evidence>
<dbReference type="Proteomes" id="UP001176478">
    <property type="component" value="Unassembled WGS sequence"/>
</dbReference>
<evidence type="ECO:0008006" key="7">
    <source>
        <dbReference type="Google" id="ProtNLM"/>
    </source>
</evidence>
<dbReference type="Proteomes" id="UP001156701">
    <property type="component" value="Unassembled WGS sequence"/>
</dbReference>
<accession>A0AA42FMT8</accession>
<dbReference type="EMBL" id="JARRYG010000020">
    <property type="protein sequence ID" value="MDG4697936.1"/>
    <property type="molecule type" value="Genomic_DNA"/>
</dbReference>
<name>A0AA42FMT8_9GAMM</name>
<comment type="caution">
    <text evidence="3">The sequence shown here is derived from an EMBL/GenBank/DDBJ whole genome shotgun (WGS) entry which is preliminary data.</text>
</comment>
<sequence length="164" mass="18863">MKKKTPKMKIKLILLIIPCMALIACTTVKKEPNSERPLINNNTLNLNNKNTENTLTWSEFFDEISSNSELKIMESNLDEYNNSLENKINNTLNNKEKNIDNINLNKVSEERNDIYKFNEDDEADELLDIEPISENNTNIANKLISLFLSSPPTDNHHLSPDDEI</sequence>
<dbReference type="EMBL" id="JAUQTG010000015">
    <property type="protein sequence ID" value="MDO7858529.1"/>
    <property type="molecule type" value="Genomic_DNA"/>
</dbReference>
<proteinExistence type="predicted"/>
<evidence type="ECO:0000313" key="4">
    <source>
        <dbReference type="EMBL" id="MDO7858529.1"/>
    </source>
</evidence>
<feature type="chain" id="PRO_5041392937" description="Lipoprotein" evidence="2">
    <location>
        <begin position="31"/>
        <end position="164"/>
    </location>
</feature>
<evidence type="ECO:0000313" key="5">
    <source>
        <dbReference type="Proteomes" id="UP001156701"/>
    </source>
</evidence>
<keyword evidence="6" id="KW-1185">Reference proteome</keyword>
<gene>
    <name evidence="3" type="ORF">P7V44_17035</name>
    <name evidence="4" type="ORF">Q5E86_19730</name>
</gene>